<accession>A0AAV9L380</accession>
<proteinExistence type="predicted"/>
<keyword evidence="3" id="KW-1185">Reference proteome</keyword>
<evidence type="ECO:0000313" key="2">
    <source>
        <dbReference type="EMBL" id="KAK4720190.1"/>
    </source>
</evidence>
<evidence type="ECO:0000256" key="1">
    <source>
        <dbReference type="SAM" id="MobiDB-lite"/>
    </source>
</evidence>
<name>A0AAV9L380_9SOLN</name>
<feature type="region of interest" description="Disordered" evidence="1">
    <location>
        <begin position="36"/>
        <end position="98"/>
    </location>
</feature>
<dbReference type="EMBL" id="JAWPEI010000008">
    <property type="protein sequence ID" value="KAK4720190.1"/>
    <property type="molecule type" value="Genomic_DNA"/>
</dbReference>
<evidence type="ECO:0000313" key="3">
    <source>
        <dbReference type="Proteomes" id="UP001311915"/>
    </source>
</evidence>
<sequence length="98" mass="11285">MQPILNRLTESVFSTLNLYVPVIQYKVSIIQLCRDRDRERAQARGNHKSKTPKNDGLTPEQRRERDAKALQEKAKKKAAQVGDGWIIDKSESHSIKKK</sequence>
<feature type="compositionally biased region" description="Basic and acidic residues" evidence="1">
    <location>
        <begin position="60"/>
        <end position="73"/>
    </location>
</feature>
<dbReference type="InterPro" id="IPR040211">
    <property type="entry name" value="SERF1/2-like"/>
</dbReference>
<comment type="caution">
    <text evidence="2">The sequence shown here is derived from an EMBL/GenBank/DDBJ whole genome shotgun (WGS) entry which is preliminary data.</text>
</comment>
<feature type="compositionally biased region" description="Basic and acidic residues" evidence="1">
    <location>
        <begin position="86"/>
        <end position="98"/>
    </location>
</feature>
<evidence type="ECO:0008006" key="4">
    <source>
        <dbReference type="Google" id="ProtNLM"/>
    </source>
</evidence>
<protein>
    <recommendedName>
        <fullName evidence="4">Small EDRK-rich factor-like N-terminal domain-containing protein</fullName>
    </recommendedName>
</protein>
<reference evidence="2 3" key="1">
    <citation type="submission" date="2023-10" db="EMBL/GenBank/DDBJ databases">
        <title>Genome-Wide Identification Analysis in wild type Solanum Pinnatisectum Reveals Some Genes Defensing Phytophthora Infestans.</title>
        <authorList>
            <person name="Sun C."/>
        </authorList>
    </citation>
    <scope>NUCLEOTIDE SEQUENCE [LARGE SCALE GENOMIC DNA]</scope>
    <source>
        <strain evidence="2">LQN</strain>
        <tissue evidence="2">Leaf</tissue>
    </source>
</reference>
<dbReference type="Proteomes" id="UP001311915">
    <property type="component" value="Unassembled WGS sequence"/>
</dbReference>
<organism evidence="2 3">
    <name type="scientific">Solanum pinnatisectum</name>
    <name type="common">tansyleaf nightshade</name>
    <dbReference type="NCBI Taxonomy" id="50273"/>
    <lineage>
        <taxon>Eukaryota</taxon>
        <taxon>Viridiplantae</taxon>
        <taxon>Streptophyta</taxon>
        <taxon>Embryophyta</taxon>
        <taxon>Tracheophyta</taxon>
        <taxon>Spermatophyta</taxon>
        <taxon>Magnoliopsida</taxon>
        <taxon>eudicotyledons</taxon>
        <taxon>Gunneridae</taxon>
        <taxon>Pentapetalae</taxon>
        <taxon>asterids</taxon>
        <taxon>lamiids</taxon>
        <taxon>Solanales</taxon>
        <taxon>Solanaceae</taxon>
        <taxon>Solanoideae</taxon>
        <taxon>Solaneae</taxon>
        <taxon>Solanum</taxon>
    </lineage>
</organism>
<dbReference type="AlphaFoldDB" id="A0AAV9L380"/>
<dbReference type="PANTHER" id="PTHR13596:SF0">
    <property type="entry name" value="SI:CH211-39K3.2-RELATED"/>
    <property type="match status" value="1"/>
</dbReference>
<dbReference type="PANTHER" id="PTHR13596">
    <property type="entry name" value="SMALL EDRK-RICH FACTOR 1"/>
    <property type="match status" value="1"/>
</dbReference>
<gene>
    <name evidence="2" type="ORF">R3W88_018528</name>
</gene>